<accession>A0ABQ5IA75</accession>
<organism evidence="1 2">
    <name type="scientific">Tanacetum coccineum</name>
    <dbReference type="NCBI Taxonomy" id="301880"/>
    <lineage>
        <taxon>Eukaryota</taxon>
        <taxon>Viridiplantae</taxon>
        <taxon>Streptophyta</taxon>
        <taxon>Embryophyta</taxon>
        <taxon>Tracheophyta</taxon>
        <taxon>Spermatophyta</taxon>
        <taxon>Magnoliopsida</taxon>
        <taxon>eudicotyledons</taxon>
        <taxon>Gunneridae</taxon>
        <taxon>Pentapetalae</taxon>
        <taxon>asterids</taxon>
        <taxon>campanulids</taxon>
        <taxon>Asterales</taxon>
        <taxon>Asteraceae</taxon>
        <taxon>Asteroideae</taxon>
        <taxon>Anthemideae</taxon>
        <taxon>Anthemidinae</taxon>
        <taxon>Tanacetum</taxon>
    </lineage>
</organism>
<dbReference type="EMBL" id="BQNB010020524">
    <property type="protein sequence ID" value="GJT96925.1"/>
    <property type="molecule type" value="Genomic_DNA"/>
</dbReference>
<sequence length="163" mass="18183">MDVKDAELLQPAAAKPQEANVKNAMLHGFCVAYIGWRKSFHLIEIVLTGDRSKGKHFLTNESMQGAISIEGNNDKNKPEAMKKLQIKSIMIYTRGSSLWYRKINYVDSTIDEIKEQSENLKQIQESDATPFSGQEFDEAASDADKLLSFFMSSEGGTGARKSV</sequence>
<name>A0ABQ5IA75_9ASTR</name>
<evidence type="ECO:0000313" key="2">
    <source>
        <dbReference type="Proteomes" id="UP001151760"/>
    </source>
</evidence>
<comment type="caution">
    <text evidence="1">The sequence shown here is derived from an EMBL/GenBank/DDBJ whole genome shotgun (WGS) entry which is preliminary data.</text>
</comment>
<gene>
    <name evidence="1" type="ORF">Tco_1092443</name>
</gene>
<evidence type="ECO:0000313" key="1">
    <source>
        <dbReference type="EMBL" id="GJT96925.1"/>
    </source>
</evidence>
<protein>
    <submittedName>
        <fullName evidence="1">Uncharacterized protein</fullName>
    </submittedName>
</protein>
<keyword evidence="2" id="KW-1185">Reference proteome</keyword>
<reference evidence="1" key="1">
    <citation type="journal article" date="2022" name="Int. J. Mol. Sci.">
        <title>Draft Genome of Tanacetum Coccineum: Genomic Comparison of Closely Related Tanacetum-Family Plants.</title>
        <authorList>
            <person name="Yamashiro T."/>
            <person name="Shiraishi A."/>
            <person name="Nakayama K."/>
            <person name="Satake H."/>
        </authorList>
    </citation>
    <scope>NUCLEOTIDE SEQUENCE</scope>
</reference>
<dbReference type="Proteomes" id="UP001151760">
    <property type="component" value="Unassembled WGS sequence"/>
</dbReference>
<reference evidence="1" key="2">
    <citation type="submission" date="2022-01" db="EMBL/GenBank/DDBJ databases">
        <authorList>
            <person name="Yamashiro T."/>
            <person name="Shiraishi A."/>
            <person name="Satake H."/>
            <person name="Nakayama K."/>
        </authorList>
    </citation>
    <scope>NUCLEOTIDE SEQUENCE</scope>
</reference>
<proteinExistence type="predicted"/>